<dbReference type="AlphaFoldDB" id="A0A4U5PE62"/>
<sequence>MNPSISNSQIHIKSFIFPRITSKKHANLNTQFSPKPKKHGLIPTPPEIPTKHAFRFELETSAYVQNCKSEYRNLTFNFREFSYKRKSEKSTLREDETDAEKDCDHQNDEPWPAEDVWELASHDYEDLERTSMTLAE</sequence>
<dbReference type="Proteomes" id="UP000298663">
    <property type="component" value="Unassembled WGS sequence"/>
</dbReference>
<dbReference type="EMBL" id="AZBU02000002">
    <property type="protein sequence ID" value="TKR94573.1"/>
    <property type="molecule type" value="Genomic_DNA"/>
</dbReference>
<evidence type="ECO:0000313" key="2">
    <source>
        <dbReference type="EMBL" id="TKR94573.1"/>
    </source>
</evidence>
<feature type="compositionally biased region" description="Basic and acidic residues" evidence="1">
    <location>
        <begin position="85"/>
        <end position="108"/>
    </location>
</feature>
<evidence type="ECO:0000313" key="3">
    <source>
        <dbReference type="Proteomes" id="UP000298663"/>
    </source>
</evidence>
<gene>
    <name evidence="2" type="ORF">L596_008838</name>
</gene>
<organism evidence="2 3">
    <name type="scientific">Steinernema carpocapsae</name>
    <name type="common">Entomopathogenic nematode</name>
    <dbReference type="NCBI Taxonomy" id="34508"/>
    <lineage>
        <taxon>Eukaryota</taxon>
        <taxon>Metazoa</taxon>
        <taxon>Ecdysozoa</taxon>
        <taxon>Nematoda</taxon>
        <taxon>Chromadorea</taxon>
        <taxon>Rhabditida</taxon>
        <taxon>Tylenchina</taxon>
        <taxon>Panagrolaimomorpha</taxon>
        <taxon>Strongyloidoidea</taxon>
        <taxon>Steinernematidae</taxon>
        <taxon>Steinernema</taxon>
    </lineage>
</organism>
<accession>A0A4U5PE62</accession>
<reference evidence="2 3" key="1">
    <citation type="journal article" date="2015" name="Genome Biol.">
        <title>Comparative genomics of Steinernema reveals deeply conserved gene regulatory networks.</title>
        <authorList>
            <person name="Dillman A.R."/>
            <person name="Macchietto M."/>
            <person name="Porter C.F."/>
            <person name="Rogers A."/>
            <person name="Williams B."/>
            <person name="Antoshechkin I."/>
            <person name="Lee M.M."/>
            <person name="Goodwin Z."/>
            <person name="Lu X."/>
            <person name="Lewis E.E."/>
            <person name="Goodrich-Blair H."/>
            <person name="Stock S.P."/>
            <person name="Adams B.J."/>
            <person name="Sternberg P.W."/>
            <person name="Mortazavi A."/>
        </authorList>
    </citation>
    <scope>NUCLEOTIDE SEQUENCE [LARGE SCALE GENOMIC DNA]</scope>
    <source>
        <strain evidence="2 3">ALL</strain>
    </source>
</reference>
<proteinExistence type="predicted"/>
<evidence type="ECO:0000256" key="1">
    <source>
        <dbReference type="SAM" id="MobiDB-lite"/>
    </source>
</evidence>
<keyword evidence="3" id="KW-1185">Reference proteome</keyword>
<name>A0A4U5PE62_STECR</name>
<protein>
    <submittedName>
        <fullName evidence="2">Uncharacterized protein</fullName>
    </submittedName>
</protein>
<comment type="caution">
    <text evidence="2">The sequence shown here is derived from an EMBL/GenBank/DDBJ whole genome shotgun (WGS) entry which is preliminary data.</text>
</comment>
<reference evidence="2 3" key="2">
    <citation type="journal article" date="2019" name="G3 (Bethesda)">
        <title>Hybrid Assembly of the Genome of the Entomopathogenic Nematode Steinernema carpocapsae Identifies the X-Chromosome.</title>
        <authorList>
            <person name="Serra L."/>
            <person name="Macchietto M."/>
            <person name="Macias-Munoz A."/>
            <person name="McGill C.J."/>
            <person name="Rodriguez I.M."/>
            <person name="Rodriguez B."/>
            <person name="Murad R."/>
            <person name="Mortazavi A."/>
        </authorList>
    </citation>
    <scope>NUCLEOTIDE SEQUENCE [LARGE SCALE GENOMIC DNA]</scope>
    <source>
        <strain evidence="2 3">ALL</strain>
    </source>
</reference>
<feature type="region of interest" description="Disordered" evidence="1">
    <location>
        <begin position="85"/>
        <end position="115"/>
    </location>
</feature>